<dbReference type="PANTHER" id="PTHR34308">
    <property type="entry name" value="COBALAMIN BIOSYNTHESIS PROTEIN CBIB"/>
    <property type="match status" value="1"/>
</dbReference>
<comment type="subcellular location">
    <subcellularLocation>
        <location evidence="1 9">Cell membrane</location>
        <topology evidence="1 9">Multi-pass membrane protein</topology>
    </subcellularLocation>
</comment>
<dbReference type="GO" id="GO:0015420">
    <property type="term" value="F:ABC-type vitamin B12 transporter activity"/>
    <property type="evidence" value="ECO:0007669"/>
    <property type="project" value="UniProtKB-UniRule"/>
</dbReference>
<feature type="transmembrane region" description="Helical" evidence="9">
    <location>
        <begin position="26"/>
        <end position="44"/>
    </location>
</feature>
<name>A0A7W6W8W7_9PROT</name>
<dbReference type="GO" id="GO:0009236">
    <property type="term" value="P:cobalamin biosynthetic process"/>
    <property type="evidence" value="ECO:0007669"/>
    <property type="project" value="UniProtKB-UniRule"/>
</dbReference>
<keyword evidence="8 9" id="KW-0472">Membrane</keyword>
<dbReference type="GO" id="GO:0005886">
    <property type="term" value="C:plasma membrane"/>
    <property type="evidence" value="ECO:0007669"/>
    <property type="project" value="UniProtKB-SubCell"/>
</dbReference>
<dbReference type="UniPathway" id="UPA00148"/>
<evidence type="ECO:0000313" key="10">
    <source>
        <dbReference type="EMBL" id="MBB4264846.1"/>
    </source>
</evidence>
<dbReference type="PANTHER" id="PTHR34308:SF1">
    <property type="entry name" value="COBALAMIN BIOSYNTHESIS PROTEIN CBIB"/>
    <property type="match status" value="1"/>
</dbReference>
<reference evidence="10 11" key="1">
    <citation type="submission" date="2020-08" db="EMBL/GenBank/DDBJ databases">
        <title>Genome sequencing of Purple Non-Sulfur Bacteria from various extreme environments.</title>
        <authorList>
            <person name="Mayer M."/>
        </authorList>
    </citation>
    <scope>NUCLEOTIDE SEQUENCE [LARGE SCALE GENOMIC DNA]</scope>
    <source>
        <strain evidence="10 11">JA131</strain>
    </source>
</reference>
<gene>
    <name evidence="9" type="primary">cobD</name>
    <name evidence="10" type="ORF">GGD89_000453</name>
</gene>
<sequence length="353" mass="37467">MSLAPDGPAWNNGAAMISLFDTGATALFDPLLLLLGAMLIDAYLGEFGPLFRILPHPVVIMGHAIGEADGRLNRPHRSARDRRIRGMVAALGLTAAAALVGIAVQWFSLTAPGGWVVELLLISVLLAQKSLHDHVADVARGLETGGLAAGRQAVRMVVGRDPDALDQPGVCRAAVESLAENFSDGVVAPVFWYMVFGLPGLLAYKMINTLDSMIGHRTERHRDFGWASARLDDIANVVPARLSGVLIIAAAAALKGADPRAAWTIVRADARRHRSPNAGWPEAAMAGALDIALSGPRQYHGRTTAEPWVGHGRARLGPTDIRRALRLYVHACAATALLVGLVLVVRLTMTAAV</sequence>
<comment type="pathway">
    <text evidence="2 9">Cofactor biosynthesis; adenosylcobalamin biosynthesis.</text>
</comment>
<protein>
    <recommendedName>
        <fullName evidence="9">Cobalamin biosynthesis protein CobD</fullName>
    </recommendedName>
</protein>
<keyword evidence="11" id="KW-1185">Reference proteome</keyword>
<dbReference type="GO" id="GO:0016874">
    <property type="term" value="F:ligase activity"/>
    <property type="evidence" value="ECO:0007669"/>
    <property type="project" value="UniProtKB-KW"/>
</dbReference>
<dbReference type="Proteomes" id="UP000554286">
    <property type="component" value="Unassembled WGS sequence"/>
</dbReference>
<keyword evidence="4 9" id="KW-1003">Cell membrane</keyword>
<evidence type="ECO:0000313" key="11">
    <source>
        <dbReference type="Proteomes" id="UP000554286"/>
    </source>
</evidence>
<comment type="similarity">
    <text evidence="3 9">Belongs to the CobD/CbiB family.</text>
</comment>
<keyword evidence="10" id="KW-0436">Ligase</keyword>
<keyword evidence="5 9" id="KW-0169">Cobalamin biosynthesis</keyword>
<evidence type="ECO:0000256" key="6">
    <source>
        <dbReference type="ARBA" id="ARBA00022692"/>
    </source>
</evidence>
<dbReference type="Pfam" id="PF03186">
    <property type="entry name" value="CobD_Cbib"/>
    <property type="match status" value="1"/>
</dbReference>
<feature type="transmembrane region" description="Helical" evidence="9">
    <location>
        <begin position="190"/>
        <end position="207"/>
    </location>
</feature>
<evidence type="ECO:0000256" key="4">
    <source>
        <dbReference type="ARBA" id="ARBA00022475"/>
    </source>
</evidence>
<dbReference type="NCBIfam" id="TIGR00380">
    <property type="entry name" value="cobal_cbiB"/>
    <property type="match status" value="1"/>
</dbReference>
<dbReference type="GO" id="GO:0048472">
    <property type="term" value="F:threonine-phosphate decarboxylase activity"/>
    <property type="evidence" value="ECO:0007669"/>
    <property type="project" value="InterPro"/>
</dbReference>
<dbReference type="InterPro" id="IPR004485">
    <property type="entry name" value="Cobalamin_biosynth_CobD/CbiB"/>
</dbReference>
<proteinExistence type="inferred from homology"/>
<evidence type="ECO:0000256" key="3">
    <source>
        <dbReference type="ARBA" id="ARBA00006263"/>
    </source>
</evidence>
<accession>A0A7W6W8W7</accession>
<feature type="transmembrane region" description="Helical" evidence="9">
    <location>
        <begin position="84"/>
        <end position="107"/>
    </location>
</feature>
<comment type="caution">
    <text evidence="9">Lacks conserved residue(s) required for the propagation of feature annotation.</text>
</comment>
<feature type="transmembrane region" description="Helical" evidence="9">
    <location>
        <begin position="327"/>
        <end position="349"/>
    </location>
</feature>
<dbReference type="RefSeq" id="WP_343058505.1">
    <property type="nucleotide sequence ID" value="NZ_JACIGK010000002.1"/>
</dbReference>
<dbReference type="EMBL" id="JACIGK010000002">
    <property type="protein sequence ID" value="MBB4264846.1"/>
    <property type="molecule type" value="Genomic_DNA"/>
</dbReference>
<organism evidence="10 11">
    <name type="scientific">Roseospira visakhapatnamensis</name>
    <dbReference type="NCBI Taxonomy" id="390880"/>
    <lineage>
        <taxon>Bacteria</taxon>
        <taxon>Pseudomonadati</taxon>
        <taxon>Pseudomonadota</taxon>
        <taxon>Alphaproteobacteria</taxon>
        <taxon>Rhodospirillales</taxon>
        <taxon>Rhodospirillaceae</taxon>
        <taxon>Roseospira</taxon>
    </lineage>
</organism>
<keyword evidence="6 9" id="KW-0812">Transmembrane</keyword>
<evidence type="ECO:0000256" key="9">
    <source>
        <dbReference type="HAMAP-Rule" id="MF_00024"/>
    </source>
</evidence>
<keyword evidence="7 9" id="KW-1133">Transmembrane helix</keyword>
<dbReference type="HAMAP" id="MF_00024">
    <property type="entry name" value="CobD_CbiB"/>
    <property type="match status" value="1"/>
</dbReference>
<comment type="function">
    <text evidence="9">Converts cobyric acid to cobinamide by the addition of aminopropanol on the F carboxylic group.</text>
</comment>
<evidence type="ECO:0000256" key="7">
    <source>
        <dbReference type="ARBA" id="ARBA00022989"/>
    </source>
</evidence>
<evidence type="ECO:0000256" key="5">
    <source>
        <dbReference type="ARBA" id="ARBA00022573"/>
    </source>
</evidence>
<evidence type="ECO:0000256" key="8">
    <source>
        <dbReference type="ARBA" id="ARBA00023136"/>
    </source>
</evidence>
<evidence type="ECO:0000256" key="2">
    <source>
        <dbReference type="ARBA" id="ARBA00004953"/>
    </source>
</evidence>
<dbReference type="AlphaFoldDB" id="A0A7W6W8W7"/>
<evidence type="ECO:0000256" key="1">
    <source>
        <dbReference type="ARBA" id="ARBA00004651"/>
    </source>
</evidence>
<comment type="caution">
    <text evidence="10">The sequence shown here is derived from an EMBL/GenBank/DDBJ whole genome shotgun (WGS) entry which is preliminary data.</text>
</comment>